<dbReference type="NCBIfam" id="TIGR02429">
    <property type="entry name" value="pcaI_scoA_fam"/>
    <property type="match status" value="1"/>
</dbReference>
<name>K1X2L2_MARBU</name>
<dbReference type="Pfam" id="PF01144">
    <property type="entry name" value="CoA_trans"/>
    <property type="match status" value="2"/>
</dbReference>
<dbReference type="Gene3D" id="3.40.1080.10">
    <property type="entry name" value="Glutaconate Coenzyme A-transferase"/>
    <property type="match status" value="2"/>
</dbReference>
<dbReference type="PANTHER" id="PTHR13707:SF23">
    <property type="entry name" value="SUCCINYL-COA:3-KETOACID-COENZYME A TRANSFERASE"/>
    <property type="match status" value="1"/>
</dbReference>
<dbReference type="FunFam" id="3.40.1080.10:FF:000001">
    <property type="entry name" value="Succinyl-coa:3-ketoacid-coenzyme a transferase subunit b"/>
    <property type="match status" value="1"/>
</dbReference>
<dbReference type="InterPro" id="IPR037171">
    <property type="entry name" value="NagB/RpiA_transferase-like"/>
</dbReference>
<dbReference type="Pfam" id="PF20150">
    <property type="entry name" value="2EXR"/>
    <property type="match status" value="1"/>
</dbReference>
<dbReference type="RefSeq" id="XP_007294663.1">
    <property type="nucleotide sequence ID" value="XM_007294601.1"/>
</dbReference>
<proteinExistence type="predicted"/>
<dbReference type="InParanoid" id="K1X2L2"/>
<protein>
    <submittedName>
        <fullName evidence="3">Coenzyme A transferase</fullName>
    </submittedName>
</protein>
<dbReference type="NCBIfam" id="TIGR02428">
    <property type="entry name" value="pcaJ_scoB_fam"/>
    <property type="match status" value="1"/>
</dbReference>
<accession>K1X2L2</accession>
<dbReference type="InterPro" id="IPR012792">
    <property type="entry name" value="3-oxoacid_CoA-transf_A"/>
</dbReference>
<dbReference type="OrthoDB" id="1933379at2759"/>
<dbReference type="AlphaFoldDB" id="K1X2L2"/>
<dbReference type="GeneID" id="18762709"/>
<dbReference type="EMBL" id="JH921443">
    <property type="protein sequence ID" value="EKD15013.1"/>
    <property type="molecule type" value="Genomic_DNA"/>
</dbReference>
<dbReference type="PROSITE" id="PS01274">
    <property type="entry name" value="COA_TRANSF_2"/>
    <property type="match status" value="1"/>
</dbReference>
<reference evidence="3 4" key="1">
    <citation type="journal article" date="2012" name="BMC Genomics">
        <title>Sequencing the genome of Marssonina brunnea reveals fungus-poplar co-evolution.</title>
        <authorList>
            <person name="Zhu S."/>
            <person name="Cao Y.-Z."/>
            <person name="Jiang C."/>
            <person name="Tan B.-Y."/>
            <person name="Wang Z."/>
            <person name="Feng S."/>
            <person name="Zhang L."/>
            <person name="Su X.-H."/>
            <person name="Brejova B."/>
            <person name="Vinar T."/>
            <person name="Xu M."/>
            <person name="Wang M.-X."/>
            <person name="Zhang S.-G."/>
            <person name="Huang M.-R."/>
            <person name="Wu R."/>
            <person name="Zhou Y."/>
        </authorList>
    </citation>
    <scope>NUCLEOTIDE SEQUENCE [LARGE SCALE GENOMIC DNA]</scope>
    <source>
        <strain evidence="3 4">MB_m1</strain>
    </source>
</reference>
<dbReference type="PANTHER" id="PTHR13707">
    <property type="entry name" value="KETOACID-COENZYME A TRANSFERASE"/>
    <property type="match status" value="1"/>
</dbReference>
<evidence type="ECO:0000259" key="2">
    <source>
        <dbReference type="Pfam" id="PF20150"/>
    </source>
</evidence>
<evidence type="ECO:0000313" key="3">
    <source>
        <dbReference type="EMBL" id="EKD15013.1"/>
    </source>
</evidence>
<dbReference type="InterPro" id="IPR004164">
    <property type="entry name" value="CoA_transf_AS"/>
</dbReference>
<dbReference type="KEGG" id="mbe:MBM_06774"/>
<dbReference type="SUPFAM" id="SSF100950">
    <property type="entry name" value="NagB/RpiA/CoA transferase-like"/>
    <property type="match status" value="2"/>
</dbReference>
<organism evidence="3 4">
    <name type="scientific">Marssonina brunnea f. sp. multigermtubi (strain MB_m1)</name>
    <name type="common">Marssonina leaf spot fungus</name>
    <dbReference type="NCBI Taxonomy" id="1072389"/>
    <lineage>
        <taxon>Eukaryota</taxon>
        <taxon>Fungi</taxon>
        <taxon>Dikarya</taxon>
        <taxon>Ascomycota</taxon>
        <taxon>Pezizomycotina</taxon>
        <taxon>Leotiomycetes</taxon>
        <taxon>Helotiales</taxon>
        <taxon>Drepanopezizaceae</taxon>
        <taxon>Drepanopeziza</taxon>
    </lineage>
</organism>
<dbReference type="Proteomes" id="UP000006753">
    <property type="component" value="Unassembled WGS sequence"/>
</dbReference>
<dbReference type="HOGENOM" id="CLU_019942_1_2_1"/>
<sequence>MSSTALLRTARAYTRNNTKQSLLLARTFSSTFRRNEINKVFPSAAEALKDMKPNATVLCGGFGLCGVPDTLINEVVNKPEITGITAVSNNAGTDASGLGKLLKTKQIKKMIASYIGENKTFEKMYLTGEIELELTPQGTLAERCASGGKGIPAFYTPAAFGTVVQTGDLPLQNNADGTPKVYSYPKDVKVFNGKQYLLEESIKGDYAFVKAWKADRLGNCQFRLTAHNFNGAMGRNAAMTIVEAEHIVEPGEISPEAVHLPGIYVKRVIQSTTEKGIEKYTFAKDPNEETKSALGTGETAAKRERIVRRAAKEFKNGMYANLGIGMPMLAPGFVGPEVEVQLQSENGILGLGPYPVKGKEDADLINAGKETVTLKPGAAVFGSEESFGMIRSGRVNLTILGAMQVSANGDLANWMLPGKIKGFGGAMDLVSNPEKTKVVVTMEHTDKKGNAKIVKQCAFPLTGKACVSLIITELGVFNVDFSTGLTLIEIADGVTVDEIKSKTEAPFKVAEDLKAMFFIINTSDVQNRPVMDTPRNPALPLPTFHPFVRLPTELRLKIYDCMLALSHNSHKSTRILKISFSPSRGQYISNTPPPVTLCLCSESRLNTLSTHSYLLLGPSQAPLQTPSSSFLSLIRQPTSSTGIIPIPISYSRDILYLSSLSPLISTHLHRILYHFFTSPSRHLIQQLAIDFRVWTELCENGFLGAVSRMKALREVFLVVEFGRDFDGAVGFLELPSWRRDLKWVAEGAERDVRDKGRALGRQAQGMGDVRVRCVLLTRGGEQS</sequence>
<dbReference type="eggNOG" id="KOG3822">
    <property type="taxonomic scope" value="Eukaryota"/>
</dbReference>
<feature type="domain" description="2EXR" evidence="2">
    <location>
        <begin position="544"/>
        <end position="617"/>
    </location>
</feature>
<dbReference type="SMART" id="SM00882">
    <property type="entry name" value="CoA_trans"/>
    <property type="match status" value="2"/>
</dbReference>
<dbReference type="STRING" id="1072389.K1X2L2"/>
<dbReference type="InterPro" id="IPR012791">
    <property type="entry name" value="3-oxoacid_CoA-transf_B"/>
</dbReference>
<dbReference type="GO" id="GO:0008260">
    <property type="term" value="F:succinyl-CoA:3-oxo-acid CoA-transferase activity"/>
    <property type="evidence" value="ECO:0007669"/>
    <property type="project" value="TreeGrafter"/>
</dbReference>
<evidence type="ECO:0000313" key="4">
    <source>
        <dbReference type="Proteomes" id="UP000006753"/>
    </source>
</evidence>
<dbReference type="InterPro" id="IPR004165">
    <property type="entry name" value="CoA_trans_fam_I"/>
</dbReference>
<dbReference type="InterPro" id="IPR045518">
    <property type="entry name" value="2EXR"/>
</dbReference>
<keyword evidence="4" id="KW-1185">Reference proteome</keyword>
<evidence type="ECO:0000256" key="1">
    <source>
        <dbReference type="ARBA" id="ARBA00022679"/>
    </source>
</evidence>
<gene>
    <name evidence="3" type="ORF">MBM_06774</name>
</gene>
<keyword evidence="1 3" id="KW-0808">Transferase</keyword>